<dbReference type="Pfam" id="PF01408">
    <property type="entry name" value="GFO_IDH_MocA"/>
    <property type="match status" value="1"/>
</dbReference>
<evidence type="ECO:0000313" key="3">
    <source>
        <dbReference type="EMBL" id="ATZ18419.1"/>
    </source>
</evidence>
<name>A0A2K8NX74_9MOLU</name>
<dbReference type="GO" id="GO:0000166">
    <property type="term" value="F:nucleotide binding"/>
    <property type="evidence" value="ECO:0007669"/>
    <property type="project" value="InterPro"/>
</dbReference>
<dbReference type="SUPFAM" id="SSF55347">
    <property type="entry name" value="Glyceraldehyde-3-phosphate dehydrogenase-like, C-terminal domain"/>
    <property type="match status" value="1"/>
</dbReference>
<dbReference type="RefSeq" id="WP_024863655.1">
    <property type="nucleotide sequence ID" value="NZ_CP024965.1"/>
</dbReference>
<dbReference type="KEGG" id="esx:ESOMN_v1c00330"/>
<protein>
    <submittedName>
        <fullName evidence="3">Oxidoreductase</fullName>
    </submittedName>
</protein>
<evidence type="ECO:0000313" key="4">
    <source>
        <dbReference type="Proteomes" id="UP000232230"/>
    </source>
</evidence>
<dbReference type="SUPFAM" id="SSF51735">
    <property type="entry name" value="NAD(P)-binding Rossmann-fold domains"/>
    <property type="match status" value="1"/>
</dbReference>
<dbReference type="Pfam" id="PF22725">
    <property type="entry name" value="GFO_IDH_MocA_C3"/>
    <property type="match status" value="1"/>
</dbReference>
<evidence type="ECO:0000259" key="2">
    <source>
        <dbReference type="Pfam" id="PF22725"/>
    </source>
</evidence>
<evidence type="ECO:0000259" key="1">
    <source>
        <dbReference type="Pfam" id="PF01408"/>
    </source>
</evidence>
<gene>
    <name evidence="3" type="ORF">ESOMN_v1c00330</name>
</gene>
<dbReference type="Proteomes" id="UP000232230">
    <property type="component" value="Chromosome"/>
</dbReference>
<feature type="domain" description="Gfo/Idh/MocA-like oxidoreductase N-terminal" evidence="1">
    <location>
        <begin position="3"/>
        <end position="121"/>
    </location>
</feature>
<accession>A0A2K8NX74</accession>
<dbReference type="PANTHER" id="PTHR43054">
    <property type="match status" value="1"/>
</dbReference>
<organism evidence="3 4">
    <name type="scientific">Williamsoniiplasma somnilux</name>
    <dbReference type="NCBI Taxonomy" id="215578"/>
    <lineage>
        <taxon>Bacteria</taxon>
        <taxon>Bacillati</taxon>
        <taxon>Mycoplasmatota</taxon>
        <taxon>Mollicutes</taxon>
        <taxon>Entomoplasmatales</taxon>
        <taxon>Williamsoniiplasma</taxon>
    </lineage>
</organism>
<dbReference type="InterPro" id="IPR055170">
    <property type="entry name" value="GFO_IDH_MocA-like_dom"/>
</dbReference>
<dbReference type="Gene3D" id="3.30.360.10">
    <property type="entry name" value="Dihydrodipicolinate Reductase, domain 2"/>
    <property type="match status" value="1"/>
</dbReference>
<keyword evidence="4" id="KW-1185">Reference proteome</keyword>
<dbReference type="InterPro" id="IPR000683">
    <property type="entry name" value="Gfo/Idh/MocA-like_OxRdtase_N"/>
</dbReference>
<dbReference type="PANTHER" id="PTHR43054:SF1">
    <property type="entry name" value="SCYLLO-INOSITOL 2-DEHYDROGENASE (NADP(+)) IOLU"/>
    <property type="match status" value="1"/>
</dbReference>
<feature type="domain" description="GFO/IDH/MocA-like oxidoreductase" evidence="2">
    <location>
        <begin position="144"/>
        <end position="236"/>
    </location>
</feature>
<dbReference type="AlphaFoldDB" id="A0A2K8NX74"/>
<dbReference type="InterPro" id="IPR036291">
    <property type="entry name" value="NAD(P)-bd_dom_sf"/>
</dbReference>
<proteinExistence type="predicted"/>
<sequence>MLKLATIGTSAITEKFIEAANQIKKLNIIAVSSRKRASAEVLIKNTNINAKTLIVEDWKELINIVDCVYIGTPNGTHYEIAKFLLDNNIHVLVEKTATFKVSEFKTLIQIAEKNNLILMEAFRPIHYPQYDILKDFKKNHQIVTVNLTQSSYSRFMDDVLLGKIPSGFDFNLGRGTTYDMLVYPVEIAIDLLGDVKHVKSLTRKLSNGVSVISNVLLEHENGILTTINNSKMSYSGIYNELATIDKTNLVFDNPGNLAIIELHTWKQKSSKKVQTLFVKDKNVNDMIYEIQNFVDMILDNNIQERNRLLKLTLKTIKILESIDKEIDY</sequence>
<dbReference type="Gene3D" id="3.40.50.720">
    <property type="entry name" value="NAD(P)-binding Rossmann-like Domain"/>
    <property type="match status" value="1"/>
</dbReference>
<reference evidence="3 4" key="1">
    <citation type="submission" date="2017-11" db="EMBL/GenBank/DDBJ databases">
        <title>Genome sequence of Entomoplasma somnilux PYAN-1 (ATCC 49194).</title>
        <authorList>
            <person name="Lo W.-S."/>
            <person name="Gasparich G.E."/>
            <person name="Kuo C.-H."/>
        </authorList>
    </citation>
    <scope>NUCLEOTIDE SEQUENCE [LARGE SCALE GENOMIC DNA]</scope>
    <source>
        <strain evidence="3 4">PYAN-1</strain>
    </source>
</reference>
<dbReference type="EMBL" id="CP024965">
    <property type="protein sequence ID" value="ATZ18419.1"/>
    <property type="molecule type" value="Genomic_DNA"/>
</dbReference>